<gene>
    <name evidence="2" type="ORF">IFM12276_34110</name>
</gene>
<keyword evidence="1" id="KW-0472">Membrane</keyword>
<evidence type="ECO:0000313" key="3">
    <source>
        <dbReference type="Proteomes" id="UP001317870"/>
    </source>
</evidence>
<name>A0ABM8CZB5_9NOCA</name>
<protein>
    <recommendedName>
        <fullName evidence="4">Secreted protein</fullName>
    </recommendedName>
</protein>
<evidence type="ECO:0008006" key="4">
    <source>
        <dbReference type="Google" id="ProtNLM"/>
    </source>
</evidence>
<proteinExistence type="predicted"/>
<keyword evidence="1" id="KW-0812">Transmembrane</keyword>
<dbReference type="Proteomes" id="UP001317870">
    <property type="component" value="Chromosome"/>
</dbReference>
<evidence type="ECO:0000256" key="1">
    <source>
        <dbReference type="SAM" id="Phobius"/>
    </source>
</evidence>
<evidence type="ECO:0000313" key="2">
    <source>
        <dbReference type="EMBL" id="BDU00383.1"/>
    </source>
</evidence>
<sequence>MAIPGLGDGRGAVATWRILSSSQSERVPCPTRIAVRRKVAIMNARICLGAVVAAVGVTMTGTTVAAAAPDMNNPNLIQADPADFMVGDTVYFSGWLGSTTCAIHPNGDVGCDLPPGRTLWGIVPISDVAIDVPFLPAHPTFGLGGPHGRPGSRWITDVPRPEGTVYQGTRISYAGVTCIGGLPRGAGVACTSKGHSFTDGAQVEIS</sequence>
<dbReference type="EMBL" id="AP026978">
    <property type="protein sequence ID" value="BDU00383.1"/>
    <property type="molecule type" value="Genomic_DNA"/>
</dbReference>
<feature type="transmembrane region" description="Helical" evidence="1">
    <location>
        <begin position="46"/>
        <end position="68"/>
    </location>
</feature>
<organism evidence="2 3">
    <name type="scientific">Nocardia sputorum</name>
    <dbReference type="NCBI Taxonomy" id="2984338"/>
    <lineage>
        <taxon>Bacteria</taxon>
        <taxon>Bacillati</taxon>
        <taxon>Actinomycetota</taxon>
        <taxon>Actinomycetes</taxon>
        <taxon>Mycobacteriales</taxon>
        <taxon>Nocardiaceae</taxon>
        <taxon>Nocardia</taxon>
    </lineage>
</organism>
<keyword evidence="3" id="KW-1185">Reference proteome</keyword>
<keyword evidence="1" id="KW-1133">Transmembrane helix</keyword>
<accession>A0ABM8CZB5</accession>
<reference evidence="2 3" key="1">
    <citation type="submission" date="2022-11" db="EMBL/GenBank/DDBJ databases">
        <title>Genome Sequencing of Nocardia sp. ON39_IFM12276 and assembly.</title>
        <authorList>
            <person name="Shimojima M."/>
            <person name="Toyokawa M."/>
            <person name="Uesaka K."/>
        </authorList>
    </citation>
    <scope>NUCLEOTIDE SEQUENCE [LARGE SCALE GENOMIC DNA]</scope>
    <source>
        <strain evidence="2 3">IFM 12276</strain>
    </source>
</reference>